<evidence type="ECO:0000256" key="1">
    <source>
        <dbReference type="SAM" id="MobiDB-lite"/>
    </source>
</evidence>
<dbReference type="Proteomes" id="UP001301731">
    <property type="component" value="Chromosome"/>
</dbReference>
<feature type="chain" id="PRO_5046095216" description="Lipoprotein" evidence="2">
    <location>
        <begin position="28"/>
        <end position="145"/>
    </location>
</feature>
<evidence type="ECO:0000256" key="2">
    <source>
        <dbReference type="SAM" id="SignalP"/>
    </source>
</evidence>
<protein>
    <recommendedName>
        <fullName evidence="5">Lipoprotein</fullName>
    </recommendedName>
</protein>
<dbReference type="PROSITE" id="PS51257">
    <property type="entry name" value="PROKAR_LIPOPROTEIN"/>
    <property type="match status" value="1"/>
</dbReference>
<keyword evidence="4" id="KW-1185">Reference proteome</keyword>
<dbReference type="RefSeq" id="WP_318104727.1">
    <property type="nucleotide sequence ID" value="NZ_CP137573.1"/>
</dbReference>
<proteinExistence type="predicted"/>
<feature type="region of interest" description="Disordered" evidence="1">
    <location>
        <begin position="115"/>
        <end position="145"/>
    </location>
</feature>
<evidence type="ECO:0008006" key="5">
    <source>
        <dbReference type="Google" id="ProtNLM"/>
    </source>
</evidence>
<sequence>MSSAPRRSAVLALAAALALGVSGCDEAGDVVGGVVSSATAAAASAAEKKMDEVKDGVKATEEVKAGATSVDGDRTVAEITATNPQDKSADYTIKVDFRDPDGNLLDTVVLNIDGVEPGKSKTGTARSNRSLSGETKAEIGQALRH</sequence>
<name>A0ABZ0LUH9_9ACTN</name>
<reference evidence="3 4" key="1">
    <citation type="submission" date="2023-10" db="EMBL/GenBank/DDBJ databases">
        <title>The genome sequence of Streptomyces sp. HUAS YS2.</title>
        <authorList>
            <person name="Mo P."/>
        </authorList>
    </citation>
    <scope>NUCLEOTIDE SEQUENCE [LARGE SCALE GENOMIC DNA]</scope>
    <source>
        <strain evidence="3 4">HUAS YS2</strain>
    </source>
</reference>
<evidence type="ECO:0000313" key="3">
    <source>
        <dbReference type="EMBL" id="WOX23153.1"/>
    </source>
</evidence>
<gene>
    <name evidence="3" type="ORF">R2D22_17825</name>
</gene>
<keyword evidence="2" id="KW-0732">Signal</keyword>
<accession>A0ABZ0LUH9</accession>
<feature type="signal peptide" evidence="2">
    <location>
        <begin position="1"/>
        <end position="27"/>
    </location>
</feature>
<evidence type="ECO:0000313" key="4">
    <source>
        <dbReference type="Proteomes" id="UP001301731"/>
    </source>
</evidence>
<feature type="compositionally biased region" description="Polar residues" evidence="1">
    <location>
        <begin position="121"/>
        <end position="133"/>
    </location>
</feature>
<organism evidence="3 4">
    <name type="scientific">Streptomyces solicathayae</name>
    <dbReference type="NCBI Taxonomy" id="3081768"/>
    <lineage>
        <taxon>Bacteria</taxon>
        <taxon>Bacillati</taxon>
        <taxon>Actinomycetota</taxon>
        <taxon>Actinomycetes</taxon>
        <taxon>Kitasatosporales</taxon>
        <taxon>Streptomycetaceae</taxon>
        <taxon>Streptomyces</taxon>
    </lineage>
</organism>
<dbReference type="EMBL" id="CP137573">
    <property type="protein sequence ID" value="WOX23153.1"/>
    <property type="molecule type" value="Genomic_DNA"/>
</dbReference>